<evidence type="ECO:0000256" key="2">
    <source>
        <dbReference type="ARBA" id="ARBA00022723"/>
    </source>
</evidence>
<evidence type="ECO:0000256" key="4">
    <source>
        <dbReference type="ARBA" id="ARBA00022833"/>
    </source>
</evidence>
<evidence type="ECO:0000256" key="3">
    <source>
        <dbReference type="ARBA" id="ARBA00022801"/>
    </source>
</evidence>
<dbReference type="PANTHER" id="PTHR37326">
    <property type="entry name" value="BLL3975 PROTEIN"/>
    <property type="match status" value="1"/>
</dbReference>
<dbReference type="SUPFAM" id="SSF53187">
    <property type="entry name" value="Zn-dependent exopeptidases"/>
    <property type="match status" value="1"/>
</dbReference>
<sequence length="217" mass="23117">RVFPGDPQGTVTERIAHFLGKRIIGDSDFLIDLHSSGSSTAIPPMIGYYSHDSDVGIASKAAAEIFGMPVLWGHPGISPGRTITEATYRGIPWLYTESLGGGSLHLEHARMYIRGVRNVMKHLGVLLGEIEVCETTHHLFGDGDLGKGARTDAGGYLLARVELLAKVKRGDVLGEVIGLGGELLDEIRAPKDGVVISMRSTPSVSAGDVVFSLTEEA</sequence>
<name>A0A382ZFM9_9ZZZZ</name>
<comment type="cofactor">
    <cofactor evidence="1">
        <name>Zn(2+)</name>
        <dbReference type="ChEBI" id="CHEBI:29105"/>
    </cofactor>
</comment>
<dbReference type="InterPro" id="IPR055438">
    <property type="entry name" value="AstE_AspA_cat"/>
</dbReference>
<accession>A0A382ZFM9</accession>
<proteinExistence type="predicted"/>
<protein>
    <recommendedName>
        <fullName evidence="5">Succinylglutamate desuccinylase/Aspartoacylase catalytic domain-containing protein</fullName>
    </recommendedName>
</protein>
<dbReference type="EMBL" id="UINC01183489">
    <property type="protein sequence ID" value="SVD94272.1"/>
    <property type="molecule type" value="Genomic_DNA"/>
</dbReference>
<evidence type="ECO:0000256" key="1">
    <source>
        <dbReference type="ARBA" id="ARBA00001947"/>
    </source>
</evidence>
<gene>
    <name evidence="6" type="ORF">METZ01_LOCUS447126</name>
</gene>
<keyword evidence="3" id="KW-0378">Hydrolase</keyword>
<evidence type="ECO:0000313" key="6">
    <source>
        <dbReference type="EMBL" id="SVD94272.1"/>
    </source>
</evidence>
<dbReference type="GO" id="GO:0016788">
    <property type="term" value="F:hydrolase activity, acting on ester bonds"/>
    <property type="evidence" value="ECO:0007669"/>
    <property type="project" value="InterPro"/>
</dbReference>
<dbReference type="InterPro" id="IPR053138">
    <property type="entry name" value="N-alpha-Ac-DABA_deacetylase"/>
</dbReference>
<keyword evidence="4" id="KW-0862">Zinc</keyword>
<feature type="domain" description="Succinylglutamate desuccinylase/Aspartoacylase catalytic" evidence="5">
    <location>
        <begin position="1"/>
        <end position="123"/>
    </location>
</feature>
<dbReference type="PANTHER" id="PTHR37326:SF1">
    <property type="entry name" value="BLL3975 PROTEIN"/>
    <property type="match status" value="1"/>
</dbReference>
<keyword evidence="2" id="KW-0479">Metal-binding</keyword>
<organism evidence="6">
    <name type="scientific">marine metagenome</name>
    <dbReference type="NCBI Taxonomy" id="408172"/>
    <lineage>
        <taxon>unclassified sequences</taxon>
        <taxon>metagenomes</taxon>
        <taxon>ecological metagenomes</taxon>
    </lineage>
</organism>
<evidence type="ECO:0000259" key="5">
    <source>
        <dbReference type="Pfam" id="PF24827"/>
    </source>
</evidence>
<dbReference type="AlphaFoldDB" id="A0A382ZFM9"/>
<reference evidence="6" key="1">
    <citation type="submission" date="2018-05" db="EMBL/GenBank/DDBJ databases">
        <authorList>
            <person name="Lanie J.A."/>
            <person name="Ng W.-L."/>
            <person name="Kazmierczak K.M."/>
            <person name="Andrzejewski T.M."/>
            <person name="Davidsen T.M."/>
            <person name="Wayne K.J."/>
            <person name="Tettelin H."/>
            <person name="Glass J.I."/>
            <person name="Rusch D."/>
            <person name="Podicherti R."/>
            <person name="Tsui H.-C.T."/>
            <person name="Winkler M.E."/>
        </authorList>
    </citation>
    <scope>NUCLEOTIDE SEQUENCE</scope>
</reference>
<dbReference type="Pfam" id="PF24827">
    <property type="entry name" value="AstE_AspA_cat"/>
    <property type="match status" value="1"/>
</dbReference>
<dbReference type="Gene3D" id="3.40.630.10">
    <property type="entry name" value="Zn peptidases"/>
    <property type="match status" value="1"/>
</dbReference>
<dbReference type="CDD" id="cd06230">
    <property type="entry name" value="M14_ASTE_ASPA_like"/>
    <property type="match status" value="1"/>
</dbReference>
<dbReference type="GO" id="GO:0046872">
    <property type="term" value="F:metal ion binding"/>
    <property type="evidence" value="ECO:0007669"/>
    <property type="project" value="UniProtKB-KW"/>
</dbReference>
<feature type="non-terminal residue" evidence="6">
    <location>
        <position position="1"/>
    </location>
</feature>